<evidence type="ECO:0000256" key="2">
    <source>
        <dbReference type="ARBA" id="ARBA00022729"/>
    </source>
</evidence>
<dbReference type="PANTHER" id="PTHR24373:SF275">
    <property type="entry name" value="TIR DOMAIN-CONTAINING PROTEIN"/>
    <property type="match status" value="1"/>
</dbReference>
<dbReference type="EMBL" id="MRZV01000367">
    <property type="protein sequence ID" value="PIK51539.1"/>
    <property type="molecule type" value="Genomic_DNA"/>
</dbReference>
<dbReference type="InterPro" id="IPR001611">
    <property type="entry name" value="Leu-rich_rpt"/>
</dbReference>
<dbReference type="SUPFAM" id="SSF52058">
    <property type="entry name" value="L domain-like"/>
    <property type="match status" value="1"/>
</dbReference>
<dbReference type="STRING" id="307972.A0A2G8KU58"/>
<dbReference type="OrthoDB" id="1394818at2759"/>
<dbReference type="Pfam" id="PF12799">
    <property type="entry name" value="LRR_4"/>
    <property type="match status" value="1"/>
</dbReference>
<dbReference type="PROSITE" id="PS51450">
    <property type="entry name" value="LRR"/>
    <property type="match status" value="4"/>
</dbReference>
<comment type="caution">
    <text evidence="5">The sequence shown here is derived from an EMBL/GenBank/DDBJ whole genome shotgun (WGS) entry which is preliminary data.</text>
</comment>
<evidence type="ECO:0000256" key="3">
    <source>
        <dbReference type="ARBA" id="ARBA00022737"/>
    </source>
</evidence>
<organism evidence="5 6">
    <name type="scientific">Stichopus japonicus</name>
    <name type="common">Sea cucumber</name>
    <dbReference type="NCBI Taxonomy" id="307972"/>
    <lineage>
        <taxon>Eukaryota</taxon>
        <taxon>Metazoa</taxon>
        <taxon>Echinodermata</taxon>
        <taxon>Eleutherozoa</taxon>
        <taxon>Echinozoa</taxon>
        <taxon>Holothuroidea</taxon>
        <taxon>Aspidochirotacea</taxon>
        <taxon>Aspidochirotida</taxon>
        <taxon>Stichopodidae</taxon>
        <taxon>Apostichopus</taxon>
    </lineage>
</organism>
<dbReference type="InterPro" id="IPR050328">
    <property type="entry name" value="Dev_Immune_Receptor"/>
</dbReference>
<reference evidence="5 6" key="1">
    <citation type="journal article" date="2017" name="PLoS Biol.">
        <title>The sea cucumber genome provides insights into morphological evolution and visceral regeneration.</title>
        <authorList>
            <person name="Zhang X."/>
            <person name="Sun L."/>
            <person name="Yuan J."/>
            <person name="Sun Y."/>
            <person name="Gao Y."/>
            <person name="Zhang L."/>
            <person name="Li S."/>
            <person name="Dai H."/>
            <person name="Hamel J.F."/>
            <person name="Liu C."/>
            <person name="Yu Y."/>
            <person name="Liu S."/>
            <person name="Lin W."/>
            <person name="Guo K."/>
            <person name="Jin S."/>
            <person name="Xu P."/>
            <person name="Storey K.B."/>
            <person name="Huan P."/>
            <person name="Zhang T."/>
            <person name="Zhou Y."/>
            <person name="Zhang J."/>
            <person name="Lin C."/>
            <person name="Li X."/>
            <person name="Xing L."/>
            <person name="Huo D."/>
            <person name="Sun M."/>
            <person name="Wang L."/>
            <person name="Mercier A."/>
            <person name="Li F."/>
            <person name="Yang H."/>
            <person name="Xiang J."/>
        </authorList>
    </citation>
    <scope>NUCLEOTIDE SEQUENCE [LARGE SCALE GENOMIC DNA]</scope>
    <source>
        <strain evidence="5">Shaxun</strain>
        <tissue evidence="5">Muscle</tissue>
    </source>
</reference>
<keyword evidence="4" id="KW-1133">Transmembrane helix</keyword>
<keyword evidence="1" id="KW-0433">Leucine-rich repeat</keyword>
<evidence type="ECO:0000313" key="6">
    <source>
        <dbReference type="Proteomes" id="UP000230750"/>
    </source>
</evidence>
<keyword evidence="4" id="KW-0812">Transmembrane</keyword>
<keyword evidence="3" id="KW-0677">Repeat</keyword>
<dbReference type="Pfam" id="PF13855">
    <property type="entry name" value="LRR_8"/>
    <property type="match status" value="1"/>
</dbReference>
<evidence type="ECO:0000256" key="4">
    <source>
        <dbReference type="SAM" id="Phobius"/>
    </source>
</evidence>
<protein>
    <submittedName>
        <fullName evidence="5">Uncharacterized protein</fullName>
    </submittedName>
</protein>
<keyword evidence="6" id="KW-1185">Reference proteome</keyword>
<dbReference type="Gene3D" id="3.80.10.10">
    <property type="entry name" value="Ribonuclease Inhibitor"/>
    <property type="match status" value="2"/>
</dbReference>
<evidence type="ECO:0000313" key="5">
    <source>
        <dbReference type="EMBL" id="PIK51539.1"/>
    </source>
</evidence>
<name>A0A2G8KU58_STIJA</name>
<keyword evidence="4" id="KW-0472">Membrane</keyword>
<proteinExistence type="predicted"/>
<evidence type="ECO:0000256" key="1">
    <source>
        <dbReference type="ARBA" id="ARBA00022614"/>
    </source>
</evidence>
<gene>
    <name evidence="5" type="ORF">BSL78_11566</name>
</gene>
<keyword evidence="2" id="KW-0732">Signal</keyword>
<sequence length="325" mass="38117">MRHPFPLTELDLSHANIECLTNDTFKGLAFLERLNLNHNQIYSLPYDLIHNMTMLVELNFASNSLTDIPKAFFTFATHLQVLDLSLNNLTSVNNVLTKKLKSLEYLNLDENYISEPSPLDFRIFKRLRELYLSNNQLTEFPMVRKLLNLEILKVARNLISEIPPNALSRCRGLKTVDLGDNFLNSFALETHDLNDNIDSFNIRNNKISCDCNLLKYYEQMTNNRQDLAPEWVTRMFQDEDCQGSRRFQKTSLFEAIDYYYFDMICSHETPPDVLRVLIGSWLSLLLGIVCYIWIKTMCSARRKRKTWIQMRIKMVNIEEGSKFTR</sequence>
<dbReference type="Proteomes" id="UP000230750">
    <property type="component" value="Unassembled WGS sequence"/>
</dbReference>
<dbReference type="PANTHER" id="PTHR24373">
    <property type="entry name" value="SLIT RELATED LEUCINE-RICH REPEAT NEURONAL PROTEIN"/>
    <property type="match status" value="1"/>
</dbReference>
<dbReference type="InterPro" id="IPR025875">
    <property type="entry name" value="Leu-rich_rpt_4"/>
</dbReference>
<dbReference type="SMART" id="SM00369">
    <property type="entry name" value="LRR_TYP"/>
    <property type="match status" value="7"/>
</dbReference>
<dbReference type="AlphaFoldDB" id="A0A2G8KU58"/>
<dbReference type="InterPro" id="IPR032675">
    <property type="entry name" value="LRR_dom_sf"/>
</dbReference>
<feature type="transmembrane region" description="Helical" evidence="4">
    <location>
        <begin position="273"/>
        <end position="294"/>
    </location>
</feature>
<accession>A0A2G8KU58</accession>
<dbReference type="InterPro" id="IPR003591">
    <property type="entry name" value="Leu-rich_rpt_typical-subtyp"/>
</dbReference>